<dbReference type="OrthoDB" id="6097038at2759"/>
<keyword evidence="1" id="KW-0233">DNA recombination</keyword>
<proteinExistence type="predicted"/>
<sequence>MSICLQDSPSNLLILLTPDELSQAARRVNHDDADTFEEAPCVYPYNAMPYLQPPYPGGINGHRGRPRKFGNFGNSGIRQRVTQWPLQSSEERAFEGRSLVDLLGHLDLLKRRWNIGDFFLDEWKGYSKLRPAFHNRIELVTDSSIYRYGALLNLGEKHLTIGDYWSVDDTIPIHEKEGQAILKALQSLGKSLIDSRADVLTYSMAVSTVDMSVGYLFRIVSEKGRVLDKAVSYSVMYERLRYYLSLLGIYKGETPHSFRSGCAITMALSGAAENEDQEMKHSGWFGRAGAEYYRRIHTLVVAESVALRLSQVVGLKILKRYFKNKLTILVWLMFLTKSERSIHNDNAAASNEPTSMAIGAIVATGVLCGIGAILCIGGLVLSCKKCVTDGIIV</sequence>
<protein>
    <submittedName>
        <fullName evidence="3">Uncharacterized protein</fullName>
    </submittedName>
</protein>
<evidence type="ECO:0000256" key="1">
    <source>
        <dbReference type="ARBA" id="ARBA00023172"/>
    </source>
</evidence>
<comment type="caution">
    <text evidence="3">The sequence shown here is derived from an EMBL/GenBank/DDBJ whole genome shotgun (WGS) entry which is preliminary data.</text>
</comment>
<dbReference type="Proteomes" id="UP000596742">
    <property type="component" value="Unassembled WGS sequence"/>
</dbReference>
<dbReference type="SUPFAM" id="SSF56349">
    <property type="entry name" value="DNA breaking-rejoining enzymes"/>
    <property type="match status" value="1"/>
</dbReference>
<keyword evidence="2" id="KW-0472">Membrane</keyword>
<reference evidence="3" key="1">
    <citation type="submission" date="2018-11" db="EMBL/GenBank/DDBJ databases">
        <authorList>
            <person name="Alioto T."/>
            <person name="Alioto T."/>
        </authorList>
    </citation>
    <scope>NUCLEOTIDE SEQUENCE</scope>
</reference>
<feature type="transmembrane region" description="Helical" evidence="2">
    <location>
        <begin position="356"/>
        <end position="381"/>
    </location>
</feature>
<evidence type="ECO:0000256" key="2">
    <source>
        <dbReference type="SAM" id="Phobius"/>
    </source>
</evidence>
<evidence type="ECO:0000313" key="3">
    <source>
        <dbReference type="EMBL" id="VDI37386.1"/>
    </source>
</evidence>
<keyword evidence="2" id="KW-1133">Transmembrane helix</keyword>
<name>A0A8B6EMX7_MYTGA</name>
<dbReference type="EMBL" id="UYJE01005439">
    <property type="protein sequence ID" value="VDI37386.1"/>
    <property type="molecule type" value="Genomic_DNA"/>
</dbReference>
<dbReference type="InterPro" id="IPR013762">
    <property type="entry name" value="Integrase-like_cat_sf"/>
</dbReference>
<gene>
    <name evidence="3" type="ORF">MGAL_10B092430</name>
</gene>
<accession>A0A8B6EMX7</accession>
<organism evidence="3 4">
    <name type="scientific">Mytilus galloprovincialis</name>
    <name type="common">Mediterranean mussel</name>
    <dbReference type="NCBI Taxonomy" id="29158"/>
    <lineage>
        <taxon>Eukaryota</taxon>
        <taxon>Metazoa</taxon>
        <taxon>Spiralia</taxon>
        <taxon>Lophotrochozoa</taxon>
        <taxon>Mollusca</taxon>
        <taxon>Bivalvia</taxon>
        <taxon>Autobranchia</taxon>
        <taxon>Pteriomorphia</taxon>
        <taxon>Mytilida</taxon>
        <taxon>Mytiloidea</taxon>
        <taxon>Mytilidae</taxon>
        <taxon>Mytilinae</taxon>
        <taxon>Mytilus</taxon>
    </lineage>
</organism>
<dbReference type="GO" id="GO:0006310">
    <property type="term" value="P:DNA recombination"/>
    <property type="evidence" value="ECO:0007669"/>
    <property type="project" value="UniProtKB-KW"/>
</dbReference>
<dbReference type="InterPro" id="IPR011010">
    <property type="entry name" value="DNA_brk_join_enz"/>
</dbReference>
<keyword evidence="4" id="KW-1185">Reference proteome</keyword>
<dbReference type="Gene3D" id="1.10.443.10">
    <property type="entry name" value="Intergrase catalytic core"/>
    <property type="match status" value="1"/>
</dbReference>
<keyword evidence="2" id="KW-0812">Transmembrane</keyword>
<evidence type="ECO:0000313" key="4">
    <source>
        <dbReference type="Proteomes" id="UP000596742"/>
    </source>
</evidence>
<dbReference type="GO" id="GO:0015074">
    <property type="term" value="P:DNA integration"/>
    <property type="evidence" value="ECO:0007669"/>
    <property type="project" value="InterPro"/>
</dbReference>
<dbReference type="GO" id="GO:0003677">
    <property type="term" value="F:DNA binding"/>
    <property type="evidence" value="ECO:0007669"/>
    <property type="project" value="InterPro"/>
</dbReference>
<dbReference type="AlphaFoldDB" id="A0A8B6EMX7"/>